<dbReference type="EMBL" id="JBBPBM010000005">
    <property type="protein sequence ID" value="KAK8584080.1"/>
    <property type="molecule type" value="Genomic_DNA"/>
</dbReference>
<reference evidence="1 2" key="1">
    <citation type="journal article" date="2024" name="G3 (Bethesda)">
        <title>Genome assembly of Hibiscus sabdariffa L. provides insights into metabolisms of medicinal natural products.</title>
        <authorList>
            <person name="Kim T."/>
        </authorList>
    </citation>
    <scope>NUCLEOTIDE SEQUENCE [LARGE SCALE GENOMIC DNA]</scope>
    <source>
        <strain evidence="1">TK-2024</strain>
        <tissue evidence="1">Old leaves</tissue>
    </source>
</reference>
<organism evidence="1 2">
    <name type="scientific">Hibiscus sabdariffa</name>
    <name type="common">roselle</name>
    <dbReference type="NCBI Taxonomy" id="183260"/>
    <lineage>
        <taxon>Eukaryota</taxon>
        <taxon>Viridiplantae</taxon>
        <taxon>Streptophyta</taxon>
        <taxon>Embryophyta</taxon>
        <taxon>Tracheophyta</taxon>
        <taxon>Spermatophyta</taxon>
        <taxon>Magnoliopsida</taxon>
        <taxon>eudicotyledons</taxon>
        <taxon>Gunneridae</taxon>
        <taxon>Pentapetalae</taxon>
        <taxon>rosids</taxon>
        <taxon>malvids</taxon>
        <taxon>Malvales</taxon>
        <taxon>Malvaceae</taxon>
        <taxon>Malvoideae</taxon>
        <taxon>Hibiscus</taxon>
    </lineage>
</organism>
<proteinExistence type="predicted"/>
<protein>
    <recommendedName>
        <fullName evidence="3">RNase H type-1 domain-containing protein</fullName>
    </recommendedName>
</protein>
<evidence type="ECO:0000313" key="2">
    <source>
        <dbReference type="Proteomes" id="UP001472677"/>
    </source>
</evidence>
<evidence type="ECO:0008006" key="3">
    <source>
        <dbReference type="Google" id="ProtNLM"/>
    </source>
</evidence>
<keyword evidence="2" id="KW-1185">Reference proteome</keyword>
<dbReference type="Proteomes" id="UP001472677">
    <property type="component" value="Unassembled WGS sequence"/>
</dbReference>
<name>A0ABR2FPM2_9ROSI</name>
<sequence length="95" mass="10103">MLNSELLLRDYICVGLPTTTSTPTTPTLWKPPPDGYIKINSNGAYDQASRNAGLSVVARDGRGLVLGGLAQHSPTSFDVLHVEFLVVQAGLFACS</sequence>
<comment type="caution">
    <text evidence="1">The sequence shown here is derived from an EMBL/GenBank/DDBJ whole genome shotgun (WGS) entry which is preliminary data.</text>
</comment>
<accession>A0ABR2FPM2</accession>
<evidence type="ECO:0000313" key="1">
    <source>
        <dbReference type="EMBL" id="KAK8584080.1"/>
    </source>
</evidence>
<gene>
    <name evidence="1" type="ORF">V6N12_068330</name>
</gene>